<keyword evidence="1" id="KW-0812">Transmembrane</keyword>
<evidence type="ECO:0000313" key="3">
    <source>
        <dbReference type="Proteomes" id="UP000003919"/>
    </source>
</evidence>
<feature type="transmembrane region" description="Helical" evidence="1">
    <location>
        <begin position="37"/>
        <end position="62"/>
    </location>
</feature>
<accession>A3HVC1</accession>
<keyword evidence="1" id="KW-0472">Membrane</keyword>
<sequence length="123" mass="14068">MLNIGDIVQTVKGIVETKIDIVKHDIQEEFLGIISRLLLLFFMAAICLLVLLFFSFSLAFYLSQFTNTPFMGFLLVGLIYLAILGFLYVSRYSKSIQRNIQSGMKVFIFNARKIKNNKDEQGT</sequence>
<evidence type="ECO:0000256" key="1">
    <source>
        <dbReference type="SAM" id="Phobius"/>
    </source>
</evidence>
<name>A3HVC1_9BACT</name>
<feature type="transmembrane region" description="Helical" evidence="1">
    <location>
        <begin position="68"/>
        <end position="89"/>
    </location>
</feature>
<dbReference type="Proteomes" id="UP000003919">
    <property type="component" value="Chromosome"/>
</dbReference>
<dbReference type="InterPro" id="IPR009937">
    <property type="entry name" value="Phage_holin_3_6"/>
</dbReference>
<dbReference type="STRING" id="388413.ALPR1_02590"/>
<gene>
    <name evidence="2" type="ORF">ALPR1_02590</name>
</gene>
<dbReference type="AlphaFoldDB" id="A3HVC1"/>
<protein>
    <recommendedName>
        <fullName evidence="4">Holin-X, holin superfamily III</fullName>
    </recommendedName>
</protein>
<evidence type="ECO:0008006" key="4">
    <source>
        <dbReference type="Google" id="ProtNLM"/>
    </source>
</evidence>
<reference evidence="2 3" key="1">
    <citation type="journal article" date="2011" name="J. Bacteriol.">
        <title>Complete genome sequence of Algoriphagus sp. PR1, bacterial prey of a colony-forming choanoflagellate.</title>
        <authorList>
            <person name="Alegado R.A."/>
            <person name="Ferriera S."/>
            <person name="Nusbaum C."/>
            <person name="Young S.K."/>
            <person name="Zeng Q."/>
            <person name="Imamovic A."/>
            <person name="Fairclough S.R."/>
            <person name="King N."/>
        </authorList>
    </citation>
    <scope>NUCLEOTIDE SEQUENCE [LARGE SCALE GENOMIC DNA]</scope>
    <source>
        <strain evidence="2 3">PR1</strain>
    </source>
</reference>
<organism evidence="2 3">
    <name type="scientific">Algoriphagus machipongonensis</name>
    <dbReference type="NCBI Taxonomy" id="388413"/>
    <lineage>
        <taxon>Bacteria</taxon>
        <taxon>Pseudomonadati</taxon>
        <taxon>Bacteroidota</taxon>
        <taxon>Cytophagia</taxon>
        <taxon>Cytophagales</taxon>
        <taxon>Cyclobacteriaceae</taxon>
        <taxon>Algoriphagus</taxon>
    </lineage>
</organism>
<dbReference type="EMBL" id="CM001023">
    <property type="protein sequence ID" value="EAZ82093.1"/>
    <property type="molecule type" value="Genomic_DNA"/>
</dbReference>
<dbReference type="RefSeq" id="WP_008198181.1">
    <property type="nucleotide sequence ID" value="NZ_CM001023.1"/>
</dbReference>
<keyword evidence="1" id="KW-1133">Transmembrane helix</keyword>
<dbReference type="HOGENOM" id="CLU_163816_0_0_10"/>
<keyword evidence="3" id="KW-1185">Reference proteome</keyword>
<dbReference type="OrthoDB" id="826897at2"/>
<dbReference type="Pfam" id="PF07332">
    <property type="entry name" value="Phage_holin_3_6"/>
    <property type="match status" value="1"/>
</dbReference>
<evidence type="ECO:0000313" key="2">
    <source>
        <dbReference type="EMBL" id="EAZ82093.1"/>
    </source>
</evidence>
<comment type="caution">
    <text evidence="2">The sequence shown here is derived from an EMBL/GenBank/DDBJ whole genome shotgun (WGS) entry which is preliminary data.</text>
</comment>
<proteinExistence type="predicted"/>
<dbReference type="EMBL" id="AAXU02000001">
    <property type="protein sequence ID" value="EAZ82093.1"/>
    <property type="molecule type" value="Genomic_DNA"/>
</dbReference>